<sequence>MVWAKSSEIGCASKRCSSLFTVDNVYNESWFFVCFYESQGNIVGSFPFQKGDACTRCEKGEQCNGKLCHTLQNHYKAGPDHWSVSQWKEFQQRQKSQGQQQLQQNIQKQLVGGKNSTNNGPRQGTTAPPNDQRAAMTFPTEPAWGLELQTTKSHRTIPPIQTTTQRPTTLEIPEPPDIPMWSFNLGLPTPPTPPTQYPTPGSPHFSDIAPPYPGSNPLPPGHHDTSNFRPSNGQPSYPANYQPPLNFIGSPPPTPPSPPSAPAILQQMNPMPPSNVGVPSPVQAHSPPIAQMHHPAVMHMQVHPQMHMQSMVPAQVHLPASAHTQVPEAPHIPVQASIPTPVPALAPKSAVSPNHAFTDTKETNPWPAAISATHIVQPNPNIKPGHPNFQSQPAQPVQQQSVPVQPQPVHQHVSHPVQQAVESQPAPQYQPIQPQPELQHQPAQPQAVPQYQPAQPQAVAQYQPAQPQAVPQYQPAQPQAVPQYQPAQPQAVPQYQPAQPQAVSQYQPAQPQAVPQHQSGYSQQIPLNQPVHMVQQQPPAHQQIQTHPAPQHHAQSHAVYPQSPQQIGVQAQPAQPQQYPSQKNQQLQYPGYQHQTANQAAQIHPQQYPGYQPPQPTQPPAPCIDKDINCKHWKMYCLNNGYVRTNCQVTCTTCPGQGGATVPPPPMMMGADMPDAPVKMGHFCKDHNPKCPHWASYCPMGDHIEDMCPKTCRACIV</sequence>
<dbReference type="SMART" id="SM00254">
    <property type="entry name" value="ShKT"/>
    <property type="match status" value="2"/>
</dbReference>
<feature type="compositionally biased region" description="Low complexity" evidence="2">
    <location>
        <begin position="532"/>
        <end position="589"/>
    </location>
</feature>
<gene>
    <name evidence="4" type="ORF">ACJMK2_042069</name>
</gene>
<dbReference type="Proteomes" id="UP001634394">
    <property type="component" value="Unassembled WGS sequence"/>
</dbReference>
<feature type="domain" description="ShKT" evidence="3">
    <location>
        <begin position="623"/>
        <end position="654"/>
    </location>
</feature>
<feature type="domain" description="ShKT" evidence="3">
    <location>
        <begin position="684"/>
        <end position="715"/>
    </location>
</feature>
<feature type="compositionally biased region" description="Polar residues" evidence="2">
    <location>
        <begin position="114"/>
        <end position="129"/>
    </location>
</feature>
<dbReference type="SUPFAM" id="SSF55797">
    <property type="entry name" value="PR-1-like"/>
    <property type="match status" value="1"/>
</dbReference>
<feature type="compositionally biased region" description="Low complexity" evidence="2">
    <location>
        <begin position="390"/>
        <end position="516"/>
    </location>
</feature>
<keyword evidence="5" id="KW-1185">Reference proteome</keyword>
<dbReference type="EMBL" id="JBJQND010000008">
    <property type="protein sequence ID" value="KAL3869384.1"/>
    <property type="molecule type" value="Genomic_DNA"/>
</dbReference>
<proteinExistence type="predicted"/>
<dbReference type="Pfam" id="PF01549">
    <property type="entry name" value="ShK"/>
    <property type="match status" value="2"/>
</dbReference>
<accession>A0ABD3W688</accession>
<dbReference type="InterPro" id="IPR003582">
    <property type="entry name" value="ShKT_dom"/>
</dbReference>
<protein>
    <recommendedName>
        <fullName evidence="3">ShKT domain-containing protein</fullName>
    </recommendedName>
</protein>
<dbReference type="InterPro" id="IPR035940">
    <property type="entry name" value="CAP_sf"/>
</dbReference>
<feature type="compositionally biased region" description="Polar residues" evidence="2">
    <location>
        <begin position="227"/>
        <end position="238"/>
    </location>
</feature>
<name>A0ABD3W688_SINWO</name>
<reference evidence="4 5" key="1">
    <citation type="submission" date="2024-11" db="EMBL/GenBank/DDBJ databases">
        <title>Chromosome-level genome assembly of the freshwater bivalve Anodonta woodiana.</title>
        <authorList>
            <person name="Chen X."/>
        </authorList>
    </citation>
    <scope>NUCLEOTIDE SEQUENCE [LARGE SCALE GENOMIC DNA]</scope>
    <source>
        <strain evidence="4">MN2024</strain>
        <tissue evidence="4">Gills</tissue>
    </source>
</reference>
<comment type="caution">
    <text evidence="4">The sequence shown here is derived from an EMBL/GenBank/DDBJ whole genome shotgun (WGS) entry which is preliminary data.</text>
</comment>
<feature type="region of interest" description="Disordered" evidence="2">
    <location>
        <begin position="376"/>
        <end position="520"/>
    </location>
</feature>
<organism evidence="4 5">
    <name type="scientific">Sinanodonta woodiana</name>
    <name type="common">Chinese pond mussel</name>
    <name type="synonym">Anodonta woodiana</name>
    <dbReference type="NCBI Taxonomy" id="1069815"/>
    <lineage>
        <taxon>Eukaryota</taxon>
        <taxon>Metazoa</taxon>
        <taxon>Spiralia</taxon>
        <taxon>Lophotrochozoa</taxon>
        <taxon>Mollusca</taxon>
        <taxon>Bivalvia</taxon>
        <taxon>Autobranchia</taxon>
        <taxon>Heteroconchia</taxon>
        <taxon>Palaeoheterodonta</taxon>
        <taxon>Unionida</taxon>
        <taxon>Unionoidea</taxon>
        <taxon>Unionidae</taxon>
        <taxon>Unioninae</taxon>
        <taxon>Sinanodonta</taxon>
    </lineage>
</organism>
<evidence type="ECO:0000259" key="3">
    <source>
        <dbReference type="PROSITE" id="PS51670"/>
    </source>
</evidence>
<evidence type="ECO:0000313" key="4">
    <source>
        <dbReference type="EMBL" id="KAL3869384.1"/>
    </source>
</evidence>
<comment type="caution">
    <text evidence="1">Lacks conserved residue(s) required for the propagation of feature annotation.</text>
</comment>
<evidence type="ECO:0000256" key="2">
    <source>
        <dbReference type="SAM" id="MobiDB-lite"/>
    </source>
</evidence>
<evidence type="ECO:0000313" key="5">
    <source>
        <dbReference type="Proteomes" id="UP001634394"/>
    </source>
</evidence>
<dbReference type="PROSITE" id="PS51670">
    <property type="entry name" value="SHKT"/>
    <property type="match status" value="2"/>
</dbReference>
<evidence type="ECO:0000256" key="1">
    <source>
        <dbReference type="PROSITE-ProRule" id="PRU01005"/>
    </source>
</evidence>
<feature type="region of interest" description="Disordered" evidence="2">
    <location>
        <begin position="532"/>
        <end position="598"/>
    </location>
</feature>
<feature type="compositionally biased region" description="Pro residues" evidence="2">
    <location>
        <begin position="210"/>
        <end position="220"/>
    </location>
</feature>
<feature type="region of interest" description="Disordered" evidence="2">
    <location>
        <begin position="111"/>
        <end position="136"/>
    </location>
</feature>
<feature type="region of interest" description="Disordered" evidence="2">
    <location>
        <begin position="189"/>
        <end position="238"/>
    </location>
</feature>
<dbReference type="AlphaFoldDB" id="A0ABD3W688"/>
<feature type="compositionally biased region" description="Pro residues" evidence="2">
    <location>
        <begin position="189"/>
        <end position="201"/>
    </location>
</feature>
<dbReference type="Gene3D" id="3.40.33.10">
    <property type="entry name" value="CAP"/>
    <property type="match status" value="1"/>
</dbReference>